<organism evidence="2 3">
    <name type="scientific">Paraferrimonas haliotis</name>
    <dbReference type="NCBI Taxonomy" id="2013866"/>
    <lineage>
        <taxon>Bacteria</taxon>
        <taxon>Pseudomonadati</taxon>
        <taxon>Pseudomonadota</taxon>
        <taxon>Gammaproteobacteria</taxon>
        <taxon>Alteromonadales</taxon>
        <taxon>Ferrimonadaceae</taxon>
        <taxon>Paraferrimonas</taxon>
    </lineage>
</organism>
<sequence>MDETSFALVVKVTFSVMGSWLSYILVKSYAVHVWQKTIKGKLRYGLSSMVLAFICFAATFTIVNAVSFEQYDYPTISILALAVCIGLAGLLLILDYFGTKGEFDERGLYFQSIWHGRRYYRWEDLIDVTHNSCFDHYVLSFYGKKSVRVSAYMQGYRELLEHIDSMWRDHEDPS</sequence>
<name>A0AA37WXC0_9GAMM</name>
<accession>A0AA37WXC0</accession>
<gene>
    <name evidence="2" type="ORF">GCM10007894_23850</name>
</gene>
<keyword evidence="1" id="KW-0812">Transmembrane</keyword>
<feature type="transmembrane region" description="Helical" evidence="1">
    <location>
        <begin position="46"/>
        <end position="67"/>
    </location>
</feature>
<keyword evidence="1" id="KW-1133">Transmembrane helix</keyword>
<reference evidence="2 3" key="1">
    <citation type="journal article" date="2014" name="Int. J. Syst. Evol. Microbiol.">
        <title>Complete genome sequence of Corynebacterium casei LMG S-19264T (=DSM 44701T), isolated from a smear-ripened cheese.</title>
        <authorList>
            <consortium name="US DOE Joint Genome Institute (JGI-PGF)"/>
            <person name="Walter F."/>
            <person name="Albersmeier A."/>
            <person name="Kalinowski J."/>
            <person name="Ruckert C."/>
        </authorList>
    </citation>
    <scope>NUCLEOTIDE SEQUENCE [LARGE SCALE GENOMIC DNA]</scope>
    <source>
        <strain evidence="2 3">NBRC 112785</strain>
    </source>
</reference>
<dbReference type="RefSeq" id="WP_095500579.1">
    <property type="nucleotide sequence ID" value="NZ_BSPO01000003.1"/>
</dbReference>
<evidence type="ECO:0000313" key="2">
    <source>
        <dbReference type="EMBL" id="GLS84408.1"/>
    </source>
</evidence>
<dbReference type="Proteomes" id="UP001157439">
    <property type="component" value="Unassembled WGS sequence"/>
</dbReference>
<keyword evidence="1" id="KW-0472">Membrane</keyword>
<feature type="transmembrane region" description="Helical" evidence="1">
    <location>
        <begin position="73"/>
        <end position="97"/>
    </location>
</feature>
<keyword evidence="3" id="KW-1185">Reference proteome</keyword>
<evidence type="ECO:0000256" key="1">
    <source>
        <dbReference type="SAM" id="Phobius"/>
    </source>
</evidence>
<dbReference type="EMBL" id="BSPO01000003">
    <property type="protein sequence ID" value="GLS84408.1"/>
    <property type="molecule type" value="Genomic_DNA"/>
</dbReference>
<feature type="transmembrane region" description="Helical" evidence="1">
    <location>
        <begin position="6"/>
        <end position="26"/>
    </location>
</feature>
<comment type="caution">
    <text evidence="2">The sequence shown here is derived from an EMBL/GenBank/DDBJ whole genome shotgun (WGS) entry which is preliminary data.</text>
</comment>
<protein>
    <submittedName>
        <fullName evidence="2">Uncharacterized protein</fullName>
    </submittedName>
</protein>
<dbReference type="AlphaFoldDB" id="A0AA37WXC0"/>
<evidence type="ECO:0000313" key="3">
    <source>
        <dbReference type="Proteomes" id="UP001157439"/>
    </source>
</evidence>
<proteinExistence type="predicted"/>